<protein>
    <submittedName>
        <fullName evidence="3">3-ketoacyl-ACP reductase</fullName>
    </submittedName>
</protein>
<evidence type="ECO:0000256" key="2">
    <source>
        <dbReference type="RuleBase" id="RU000363"/>
    </source>
</evidence>
<name>A0AAQ4CSH9_9CREN</name>
<proteinExistence type="inferred from homology"/>
<evidence type="ECO:0000256" key="1">
    <source>
        <dbReference type="ARBA" id="ARBA00006484"/>
    </source>
</evidence>
<dbReference type="RefSeq" id="WP_229569131.1">
    <property type="nucleotide sequence ID" value="NZ_AP025226.1"/>
</dbReference>
<evidence type="ECO:0000313" key="4">
    <source>
        <dbReference type="Proteomes" id="UP001319921"/>
    </source>
</evidence>
<dbReference type="InterPro" id="IPR036291">
    <property type="entry name" value="NAD(P)-bd_dom_sf"/>
</dbReference>
<accession>A0AAQ4CSH9</accession>
<organism evidence="3 4">
    <name type="scientific">Saccharolobus caldissimus</name>
    <dbReference type="NCBI Taxonomy" id="1702097"/>
    <lineage>
        <taxon>Archaea</taxon>
        <taxon>Thermoproteota</taxon>
        <taxon>Thermoprotei</taxon>
        <taxon>Sulfolobales</taxon>
        <taxon>Sulfolobaceae</taxon>
        <taxon>Saccharolobus</taxon>
    </lineage>
</organism>
<dbReference type="PANTHER" id="PTHR43943">
    <property type="entry name" value="DEHYDROGENASE/REDUCTASE (SDR FAMILY) MEMBER 4"/>
    <property type="match status" value="1"/>
</dbReference>
<reference evidence="3 4" key="1">
    <citation type="journal article" date="2022" name="Microbiol. Resour. Announc.">
        <title>Complete Genome Sequence of the Hyperthermophilic and Acidophilic Archaeon Saccharolobus caldissimus Strain HS-3T.</title>
        <authorList>
            <person name="Sakai H.D."/>
            <person name="Kurosawa N."/>
        </authorList>
    </citation>
    <scope>NUCLEOTIDE SEQUENCE [LARGE SCALE GENOMIC DNA]</scope>
    <source>
        <strain evidence="3 4">JCM32116</strain>
    </source>
</reference>
<dbReference type="PANTHER" id="PTHR43943:SF2">
    <property type="entry name" value="DEHYDROGENASE_REDUCTASE 4"/>
    <property type="match status" value="1"/>
</dbReference>
<evidence type="ECO:0000313" key="3">
    <source>
        <dbReference type="EMBL" id="BDB98760.1"/>
    </source>
</evidence>
<dbReference type="SUPFAM" id="SSF51735">
    <property type="entry name" value="NAD(P)-binding Rossmann-fold domains"/>
    <property type="match status" value="1"/>
</dbReference>
<dbReference type="NCBIfam" id="NF004746">
    <property type="entry name" value="PRK06077.1"/>
    <property type="match status" value="1"/>
</dbReference>
<dbReference type="Pfam" id="PF00106">
    <property type="entry name" value="adh_short"/>
    <property type="match status" value="1"/>
</dbReference>
<dbReference type="GeneID" id="68866506"/>
<gene>
    <name evidence="3" type="primary">fabG_1</name>
    <name evidence="3" type="ORF">SACC_17770</name>
</gene>
<dbReference type="Gene3D" id="3.40.50.720">
    <property type="entry name" value="NAD(P)-binding Rossmann-like Domain"/>
    <property type="match status" value="1"/>
</dbReference>
<dbReference type="PRINTS" id="PR00080">
    <property type="entry name" value="SDRFAMILY"/>
</dbReference>
<keyword evidence="4" id="KW-1185">Reference proteome</keyword>
<dbReference type="FunFam" id="3.40.50.720:FF:000084">
    <property type="entry name" value="Short-chain dehydrogenase reductase"/>
    <property type="match status" value="1"/>
</dbReference>
<dbReference type="CDD" id="cd05233">
    <property type="entry name" value="SDR_c"/>
    <property type="match status" value="1"/>
</dbReference>
<comment type="similarity">
    <text evidence="1 2">Belongs to the short-chain dehydrogenases/reductases (SDR) family.</text>
</comment>
<dbReference type="Proteomes" id="UP001319921">
    <property type="component" value="Chromosome"/>
</dbReference>
<dbReference type="InterPro" id="IPR002347">
    <property type="entry name" value="SDR_fam"/>
</dbReference>
<sequence>MYSLKNRVVVVTGSGRGIGRAIAIRLAEEGSLLVVNAKKRSEEVNETVKAIKDIGGEAIGILADVSTREGCESLLKATIDRYSVVDILVNNAGLGIYSPFMNVDDKLLDKHISTDFKSVVYCSQAFAKEMREGGAIVNISSVAGISPAYGLSIYGAMKAAVIALTKYLALELAPKIRVNAIAPGFVKTKLGESMFQVLGMSEKEFAEKFTLMGKILDPEEVAEFTTAILKIESLTGQVFVLDSGESIKGGIK</sequence>
<dbReference type="EMBL" id="AP025226">
    <property type="protein sequence ID" value="BDB98760.1"/>
    <property type="molecule type" value="Genomic_DNA"/>
</dbReference>
<dbReference type="PRINTS" id="PR00081">
    <property type="entry name" value="GDHRDH"/>
</dbReference>
<dbReference type="KEGG" id="scas:SACC_17770"/>
<dbReference type="AlphaFoldDB" id="A0AAQ4CSH9"/>